<keyword evidence="1" id="KW-0496">Mitochondrion</keyword>
<gene>
    <name evidence="1" type="ORF">PNOK_m000097</name>
</gene>
<name>A0A541AXN9_9AGAM</name>
<protein>
    <submittedName>
        <fullName evidence="1">Uncharacterized protein</fullName>
    </submittedName>
</protein>
<organism evidence="1 2">
    <name type="scientific">Pyrrhoderma noxium</name>
    <dbReference type="NCBI Taxonomy" id="2282107"/>
    <lineage>
        <taxon>Eukaryota</taxon>
        <taxon>Fungi</taxon>
        <taxon>Dikarya</taxon>
        <taxon>Basidiomycota</taxon>
        <taxon>Agaricomycotina</taxon>
        <taxon>Agaricomycetes</taxon>
        <taxon>Hymenochaetales</taxon>
        <taxon>Hymenochaetaceae</taxon>
        <taxon>Pyrrhoderma</taxon>
    </lineage>
</organism>
<geneLocation type="mitochondrion" evidence="1"/>
<dbReference type="EMBL" id="NBII01000013">
    <property type="protein sequence ID" value="TQF64822.1"/>
    <property type="molecule type" value="Genomic_DNA"/>
</dbReference>
<sequence>MEKYIKLIKLDVHKGYLLKCSIIIKRSIFSWFNFIMHRFTRDIYRTYSFKKVFIVFNNSKSFKCKVIIKQGETVQPIEVVLDLTMLIVKLDSASQNPVTQLGFKVCFFFDWLLFNLELAIPQVFLFCLGQQIGKQIINKSAKNP</sequence>
<dbReference type="AlphaFoldDB" id="A0A541AXN9"/>
<reference evidence="1 2" key="1">
    <citation type="journal article" date="2017" name="Mol. Ecol.">
        <title>Comparative and population genomic landscape of Phellinus noxius: A hypervariable fungus causing root rot in trees.</title>
        <authorList>
            <person name="Chung C.L."/>
            <person name="Lee T.J."/>
            <person name="Akiba M."/>
            <person name="Lee H.H."/>
            <person name="Kuo T.H."/>
            <person name="Liu D."/>
            <person name="Ke H.M."/>
            <person name="Yokoi T."/>
            <person name="Roa M.B."/>
            <person name="Lu M.J."/>
            <person name="Chang Y.Y."/>
            <person name="Ann P.J."/>
            <person name="Tsai J.N."/>
            <person name="Chen C.Y."/>
            <person name="Tzean S.S."/>
            <person name="Ota Y."/>
            <person name="Hattori T."/>
            <person name="Sahashi N."/>
            <person name="Liou R.F."/>
            <person name="Kikuchi T."/>
            <person name="Tsai I.J."/>
        </authorList>
    </citation>
    <scope>NUCLEOTIDE SEQUENCE [LARGE SCALE GENOMIC DNA]</scope>
    <source>
        <strain evidence="1 2">FFPRI411160</strain>
    </source>
</reference>
<dbReference type="Proteomes" id="UP000217199">
    <property type="component" value="Unassembled WGS sequence"/>
</dbReference>
<dbReference type="InParanoid" id="A0A541AXN9"/>
<evidence type="ECO:0000313" key="2">
    <source>
        <dbReference type="Proteomes" id="UP000217199"/>
    </source>
</evidence>
<evidence type="ECO:0000313" key="1">
    <source>
        <dbReference type="EMBL" id="TQF64822.1"/>
    </source>
</evidence>
<proteinExistence type="predicted"/>
<comment type="caution">
    <text evidence="1">The sequence shown here is derived from an EMBL/GenBank/DDBJ whole genome shotgun (WGS) entry which is preliminary data.</text>
</comment>
<keyword evidence="2" id="KW-1185">Reference proteome</keyword>
<accession>A0A541AXN9</accession>